<dbReference type="GO" id="GO:0006637">
    <property type="term" value="P:acyl-CoA metabolic process"/>
    <property type="evidence" value="ECO:0007669"/>
    <property type="project" value="InterPro"/>
</dbReference>
<protein>
    <submittedName>
        <fullName evidence="5">ARAD1C40788p</fullName>
    </submittedName>
    <submittedName>
        <fullName evidence="6">Peroxisomal-acyl-CoA-thioesterase</fullName>
    </submittedName>
</protein>
<feature type="domain" description="Acyl-CoA thioesterase-like N-terminal HotDog" evidence="4">
    <location>
        <begin position="48"/>
        <end position="119"/>
    </location>
</feature>
<dbReference type="PANTHER" id="PTHR11066:SF34">
    <property type="entry name" value="ACYL-COENZYME A THIOESTERASE 8"/>
    <property type="match status" value="1"/>
</dbReference>
<evidence type="ECO:0000256" key="1">
    <source>
        <dbReference type="ARBA" id="ARBA00006538"/>
    </source>
</evidence>
<dbReference type="InterPro" id="IPR025652">
    <property type="entry name" value="TesB_C"/>
</dbReference>
<evidence type="ECO:0000259" key="3">
    <source>
        <dbReference type="Pfam" id="PF02551"/>
    </source>
</evidence>
<dbReference type="GO" id="GO:0047617">
    <property type="term" value="F:fatty acyl-CoA hydrolase activity"/>
    <property type="evidence" value="ECO:0007669"/>
    <property type="project" value="InterPro"/>
</dbReference>
<dbReference type="CDD" id="cd03445">
    <property type="entry name" value="Thioesterase_II_repeat2"/>
    <property type="match status" value="1"/>
</dbReference>
<dbReference type="EMBL" id="LT632548">
    <property type="protein sequence ID" value="SFY54060.1"/>
    <property type="molecule type" value="Genomic_DNA"/>
</dbReference>
<comment type="similarity">
    <text evidence="1">Belongs to the C/M/P thioester hydrolase family.</text>
</comment>
<dbReference type="GO" id="GO:0009062">
    <property type="term" value="P:fatty acid catabolic process"/>
    <property type="evidence" value="ECO:0007669"/>
    <property type="project" value="TreeGrafter"/>
</dbReference>
<dbReference type="GO" id="GO:0005782">
    <property type="term" value="C:peroxisomal matrix"/>
    <property type="evidence" value="ECO:0007669"/>
    <property type="project" value="TreeGrafter"/>
</dbReference>
<evidence type="ECO:0000313" key="5">
    <source>
        <dbReference type="EMBL" id="CDP35671.1"/>
    </source>
</evidence>
<dbReference type="CDD" id="cd03444">
    <property type="entry name" value="Thioesterase_II_repeat1"/>
    <property type="match status" value="1"/>
</dbReference>
<dbReference type="EMBL" id="HG937693">
    <property type="protein sequence ID" value="CDP35671.1"/>
    <property type="molecule type" value="Genomic_DNA"/>
</dbReference>
<evidence type="ECO:0000313" key="6">
    <source>
        <dbReference type="EMBL" id="SFY54060.1"/>
    </source>
</evidence>
<gene>
    <name evidence="6" type="primary">ATES1</name>
    <name evidence="5" type="ORF">GNLVRS02_ARAD1C40788g</name>
</gene>
<feature type="domain" description="Acyl-CoA thioesterase 2 C-terminal" evidence="3">
    <location>
        <begin position="216"/>
        <end position="324"/>
    </location>
</feature>
<dbReference type="AlphaFoldDB" id="A0A060T940"/>
<sequence>MTELRDPPHKTFADLMDTKELPTPKSQLALRDSCRYFQSTVRPYRPIVAPGVFGGHVLAQCAVVGAKTVADHYILHNVHGYFILPGKQDIPFTYKVETVRTGRSYSVRQIRVYQPDPEKVSLDDFDFAQEDMCFMCICSYKRIEQSILKHQRRLDPVFRPENLPHPVDHIPLAPDVDVPTWEEWAKDPDNKYVQEVHPVELRKMPMKDYNHPRADVADRRQIHYLRSHDRLPDDPNLHIAAMLYASDRNSLFTVINLQDDEHAIARVASIDHAFIMHELDVRVDEGWLTMETFSERSGDGRGLYNGRMFDKNNRHVCTFMQDGVVRVFPKEGMEEDANVKVSSIFQTVARNQSNSKL</sequence>
<dbReference type="InterPro" id="IPR049449">
    <property type="entry name" value="TesB_ACOT8-like_N"/>
</dbReference>
<dbReference type="Pfam" id="PF02551">
    <property type="entry name" value="Acyl_CoA_thio"/>
    <property type="match status" value="1"/>
</dbReference>
<organism evidence="5">
    <name type="scientific">Blastobotrys adeninivorans</name>
    <name type="common">Yeast</name>
    <name type="synonym">Arxula adeninivorans</name>
    <dbReference type="NCBI Taxonomy" id="409370"/>
    <lineage>
        <taxon>Eukaryota</taxon>
        <taxon>Fungi</taxon>
        <taxon>Dikarya</taxon>
        <taxon>Ascomycota</taxon>
        <taxon>Saccharomycotina</taxon>
        <taxon>Dipodascomycetes</taxon>
        <taxon>Dipodascales</taxon>
        <taxon>Trichomonascaceae</taxon>
        <taxon>Blastobotrys</taxon>
    </lineage>
</organism>
<proteinExistence type="inferred from homology"/>
<reference evidence="5" key="2">
    <citation type="submission" date="2014-06" db="EMBL/GenBank/DDBJ databases">
        <title>The complete genome of Blastobotrys (Arxula) adeninivorans LS3 - a yeast of biotechnological interest.</title>
        <authorList>
            <person name="Kunze G."/>
            <person name="Gaillardin C."/>
            <person name="Czernicka M."/>
            <person name="Durrens P."/>
            <person name="Martin T."/>
            <person name="Boer E."/>
            <person name="Gabaldon T."/>
            <person name="Cruz J."/>
            <person name="Talla E."/>
            <person name="Marck C."/>
            <person name="Goffeau A."/>
            <person name="Barbe V."/>
            <person name="Baret P."/>
            <person name="Baronian K."/>
            <person name="Beier S."/>
            <person name="Bleykasten C."/>
            <person name="Bode R."/>
            <person name="Casaregola S."/>
            <person name="Despons L."/>
            <person name="Fairhead C."/>
            <person name="Giersberg M."/>
            <person name="Gierski P."/>
            <person name="Hahnel U."/>
            <person name="Hartmann A."/>
            <person name="Jankowska D."/>
            <person name="Jubin C."/>
            <person name="Jung P."/>
            <person name="Lafontaine I."/>
            <person name="Leh-Louis V."/>
            <person name="Lemaire M."/>
            <person name="Marcet-Houben M."/>
            <person name="Mascher M."/>
            <person name="Morel G."/>
            <person name="Richard G.-F."/>
            <person name="Riechen J."/>
            <person name="Sacerdot C."/>
            <person name="Sarkar A."/>
            <person name="Savel G."/>
            <person name="Schacherer J."/>
            <person name="Sherman D."/>
            <person name="Straub M.-L."/>
            <person name="Stein N."/>
            <person name="Thierry A."/>
            <person name="Trautwein-Schult A."/>
            <person name="Westhof E."/>
            <person name="Worch S."/>
            <person name="Dujon B."/>
            <person name="Souciet J.-L."/>
            <person name="Wincker P."/>
            <person name="Scholz U."/>
            <person name="Neuveglise N."/>
        </authorList>
    </citation>
    <scope>NUCLEOTIDE SEQUENCE</scope>
    <source>
        <strain evidence="5">LS3</strain>
    </source>
</reference>
<reference evidence="6" key="3">
    <citation type="submission" date="2016-10" db="EMBL/GenBank/DDBJ databases">
        <title>Arxula adeninivorans as potential producer of (R)-3-hydroxybutyric acid.</title>
        <authorList>
            <person name="Biernacki M."/>
            <person name="Riechen J."/>
            <person name="Haehnel U."/>
            <person name="Baronian K."/>
            <person name="Bode R."/>
            <person name="Kunze G."/>
        </authorList>
    </citation>
    <scope>NUCLEOTIDE SEQUENCE</scope>
</reference>
<reference evidence="5" key="1">
    <citation type="submission" date="2014-02" db="EMBL/GenBank/DDBJ databases">
        <authorList>
            <person name="Genoscope - CEA"/>
        </authorList>
    </citation>
    <scope>NUCLEOTIDE SEQUENCE</scope>
    <source>
        <strain evidence="5">LS3</strain>
    </source>
</reference>
<dbReference type="InterPro" id="IPR029069">
    <property type="entry name" value="HotDog_dom_sf"/>
</dbReference>
<dbReference type="PANTHER" id="PTHR11066">
    <property type="entry name" value="ACYL-COA THIOESTERASE"/>
    <property type="match status" value="1"/>
</dbReference>
<dbReference type="InterPro" id="IPR042171">
    <property type="entry name" value="Acyl-CoA_hotdog"/>
</dbReference>
<dbReference type="Gene3D" id="2.40.160.210">
    <property type="entry name" value="Acyl-CoA thioesterase, double hotdog domain"/>
    <property type="match status" value="1"/>
</dbReference>
<accession>A0A060T940</accession>
<dbReference type="SUPFAM" id="SSF54637">
    <property type="entry name" value="Thioesterase/thiol ester dehydrase-isomerase"/>
    <property type="match status" value="2"/>
</dbReference>
<evidence type="ECO:0000256" key="2">
    <source>
        <dbReference type="ARBA" id="ARBA00022801"/>
    </source>
</evidence>
<dbReference type="Pfam" id="PF13622">
    <property type="entry name" value="4HBT_3"/>
    <property type="match status" value="1"/>
</dbReference>
<evidence type="ECO:0000259" key="4">
    <source>
        <dbReference type="Pfam" id="PF13622"/>
    </source>
</evidence>
<dbReference type="InterPro" id="IPR003703">
    <property type="entry name" value="Acyl_CoA_thio"/>
</dbReference>
<name>A0A060T940_BLAAD</name>
<keyword evidence="2" id="KW-0378">Hydrolase</keyword>